<reference evidence="8" key="1">
    <citation type="journal article" date="2014" name="PLoS ONE">
        <title>A Conservative Amino Acid Mutation in the Master Regulator FleQ Renders Pseudomonas aeruginosa Aflagellate.</title>
        <authorList>
            <person name="Jain R."/>
            <person name="Kazmierczak B.I."/>
        </authorList>
    </citation>
    <scope>NUCLEOTIDE SEQUENCE</scope>
    <source>
        <strain evidence="8">PA103</strain>
    </source>
</reference>
<comment type="similarity">
    <text evidence="3">Belongs to the bacterial flagellin family.</text>
</comment>
<evidence type="ECO:0000259" key="7">
    <source>
        <dbReference type="Pfam" id="PF00700"/>
    </source>
</evidence>
<dbReference type="RefSeq" id="WP_003086414.1">
    <property type="nucleotide sequence ID" value="NZ_CP136909.1"/>
</dbReference>
<comment type="subcellular location">
    <subcellularLocation>
        <location evidence="1">Bacterial flagellum</location>
    </subcellularLocation>
    <subcellularLocation>
        <location evidence="2">Secreted</location>
    </subcellularLocation>
</comment>
<gene>
    <name evidence="8" type="primary">flgL</name>
</gene>
<dbReference type="InterPro" id="IPR001029">
    <property type="entry name" value="Flagellin_N"/>
</dbReference>
<evidence type="ECO:0000259" key="6">
    <source>
        <dbReference type="Pfam" id="PF00669"/>
    </source>
</evidence>
<keyword evidence="5" id="KW-0975">Bacterial flagellum</keyword>
<dbReference type="PATRIC" id="fig|1081927.4.peg.2493"/>
<dbReference type="Pfam" id="PF00700">
    <property type="entry name" value="Flagellin_C"/>
    <property type="match status" value="1"/>
</dbReference>
<sequence length="433" mass="46905">MRISTIQAFNNSVNGISRNYADLNRTFEQISTGKRILTPADDPVGSVRLLRLDQEQGLNEQYKTGMTEAKNSLSQEETILRSVGNVLQRIREIAGQAGDGALDSNDKKSLASELRQREDELLNLLNSRDASGKYLFSGSQGSVQPFVRNEDGTYSYMGDESQREVQIASSTRIPVSDSGKVLFEDIVNAARLDTKAAAGNTGDGRISVGLVEDELAFDSQFPASNPPAATDGFNIHFVSDKEYVVYDPKSLPPGYDWTTYDPNSPPAWQLSKGAIDDDPKTIDKVLYAGVSVTIDGTPKAGDEFNVNYKPGSEKRSLLNVVSDLRKALESSTDNQAGNDAIRDATAVALTNLSAVAAAVDGGQGKIGARLNTVESTETFIDDVKLVNASVMSQIQDLDYAEALSRLSLQSTIMDAAQQSYVKIQGLSLFNYLK</sequence>
<dbReference type="GO" id="GO:0071973">
    <property type="term" value="P:bacterial-type flagellum-dependent cell motility"/>
    <property type="evidence" value="ECO:0007669"/>
    <property type="project" value="InterPro"/>
</dbReference>
<dbReference type="InterPro" id="IPR013384">
    <property type="entry name" value="Flagell_FlgL"/>
</dbReference>
<dbReference type="GO" id="GO:0005198">
    <property type="term" value="F:structural molecule activity"/>
    <property type="evidence" value="ECO:0007669"/>
    <property type="project" value="InterPro"/>
</dbReference>
<evidence type="ECO:0000256" key="1">
    <source>
        <dbReference type="ARBA" id="ARBA00004365"/>
    </source>
</evidence>
<dbReference type="SUPFAM" id="SSF64518">
    <property type="entry name" value="Phase 1 flagellin"/>
    <property type="match status" value="1"/>
</dbReference>
<dbReference type="InterPro" id="IPR046358">
    <property type="entry name" value="Flagellin_C"/>
</dbReference>
<feature type="domain" description="Flagellin C-terminal" evidence="7">
    <location>
        <begin position="355"/>
        <end position="432"/>
    </location>
</feature>
<dbReference type="InterPro" id="IPR001492">
    <property type="entry name" value="Flagellin"/>
</dbReference>
<evidence type="ECO:0000256" key="2">
    <source>
        <dbReference type="ARBA" id="ARBA00004613"/>
    </source>
</evidence>
<feature type="domain" description="Flagellin N-terminal" evidence="6">
    <location>
        <begin position="3"/>
        <end position="140"/>
    </location>
</feature>
<evidence type="ECO:0000256" key="5">
    <source>
        <dbReference type="ARBA" id="ARBA00023143"/>
    </source>
</evidence>
<dbReference type="Gene3D" id="1.20.1330.10">
    <property type="entry name" value="f41 fragment of flagellin, N-terminal domain"/>
    <property type="match status" value="2"/>
</dbReference>
<dbReference type="AlphaFoldDB" id="A0A022P6S9"/>
<accession>A0A022P6S9</accession>
<dbReference type="NCBIfam" id="TIGR02550">
    <property type="entry name" value="flagell_flgL"/>
    <property type="match status" value="1"/>
</dbReference>
<evidence type="ECO:0000313" key="8">
    <source>
        <dbReference type="EMBL" id="AIC06967.1"/>
    </source>
</evidence>
<dbReference type="GO" id="GO:0005576">
    <property type="term" value="C:extracellular region"/>
    <property type="evidence" value="ECO:0007669"/>
    <property type="project" value="UniProtKB-SubCell"/>
</dbReference>
<dbReference type="PANTHER" id="PTHR42792:SF1">
    <property type="entry name" value="FLAGELLAR HOOK-ASSOCIATED PROTEIN 3"/>
    <property type="match status" value="1"/>
</dbReference>
<dbReference type="Pfam" id="PF00669">
    <property type="entry name" value="Flagellin_N"/>
    <property type="match status" value="1"/>
</dbReference>
<dbReference type="PANTHER" id="PTHR42792">
    <property type="entry name" value="FLAGELLIN"/>
    <property type="match status" value="1"/>
</dbReference>
<proteinExistence type="inferred from homology"/>
<name>A0A022P6S9_PSEA1</name>
<organism evidence="8">
    <name type="scientific">Pseudomonas aeruginosa (strain ATCC 29260 / BCRC 12902 / CIP 102967 / NCIMB 11965 / PA103)</name>
    <dbReference type="NCBI Taxonomy" id="1081927"/>
    <lineage>
        <taxon>Bacteria</taxon>
        <taxon>Pseudomonadati</taxon>
        <taxon>Pseudomonadota</taxon>
        <taxon>Gammaproteobacteria</taxon>
        <taxon>Pseudomonadales</taxon>
        <taxon>Pseudomonadaceae</taxon>
        <taxon>Pseudomonas</taxon>
    </lineage>
</organism>
<evidence type="ECO:0000256" key="3">
    <source>
        <dbReference type="ARBA" id="ARBA00005709"/>
    </source>
</evidence>
<keyword evidence="4" id="KW-0964">Secreted</keyword>
<protein>
    <submittedName>
        <fullName evidence="8">FlgL</fullName>
    </submittedName>
</protein>
<dbReference type="EMBL" id="KJ411885">
    <property type="protein sequence ID" value="AIC06967.1"/>
    <property type="molecule type" value="Genomic_DNA"/>
</dbReference>
<evidence type="ECO:0000256" key="4">
    <source>
        <dbReference type="ARBA" id="ARBA00022525"/>
    </source>
</evidence>
<dbReference type="GO" id="GO:0009424">
    <property type="term" value="C:bacterial-type flagellum hook"/>
    <property type="evidence" value="ECO:0007669"/>
    <property type="project" value="InterPro"/>
</dbReference>